<dbReference type="GO" id="GO:0003677">
    <property type="term" value="F:DNA binding"/>
    <property type="evidence" value="ECO:0007669"/>
    <property type="project" value="InterPro"/>
</dbReference>
<keyword evidence="3" id="KW-1185">Reference proteome</keyword>
<dbReference type="InterPro" id="IPR011010">
    <property type="entry name" value="DNA_brk_join_enz"/>
</dbReference>
<dbReference type="SUPFAM" id="SSF56349">
    <property type="entry name" value="DNA breaking-rejoining enzymes"/>
    <property type="match status" value="1"/>
</dbReference>
<dbReference type="Gene3D" id="1.10.443.10">
    <property type="entry name" value="Intergrase catalytic core"/>
    <property type="match status" value="1"/>
</dbReference>
<dbReference type="GO" id="GO:0015074">
    <property type="term" value="P:DNA integration"/>
    <property type="evidence" value="ECO:0007669"/>
    <property type="project" value="InterPro"/>
</dbReference>
<dbReference type="EMBL" id="BBYR01000006">
    <property type="protein sequence ID" value="GAP34264.1"/>
    <property type="molecule type" value="Genomic_DNA"/>
</dbReference>
<gene>
    <name evidence="2" type="ORF">ISF6_4043</name>
</gene>
<reference evidence="3" key="1">
    <citation type="submission" date="2015-07" db="EMBL/GenBank/DDBJ databases">
        <title>Discovery of a poly(ethylene terephthalate assimilation.</title>
        <authorList>
            <person name="Yoshida S."/>
            <person name="Hiraga K."/>
            <person name="Takehana T."/>
            <person name="Taniguchi I."/>
            <person name="Yamaji H."/>
            <person name="Maeda Y."/>
            <person name="Toyohara K."/>
            <person name="Miyamoto K."/>
            <person name="Kimura Y."/>
            <person name="Oda K."/>
        </authorList>
    </citation>
    <scope>NUCLEOTIDE SEQUENCE [LARGE SCALE GENOMIC DNA]</scope>
    <source>
        <strain evidence="3">NBRC 110686 / TISTR 2288 / 201-F6</strain>
    </source>
</reference>
<organism evidence="2 3">
    <name type="scientific">Piscinibacter sakaiensis</name>
    <name type="common">Ideonella sakaiensis</name>
    <dbReference type="NCBI Taxonomy" id="1547922"/>
    <lineage>
        <taxon>Bacteria</taxon>
        <taxon>Pseudomonadati</taxon>
        <taxon>Pseudomonadota</taxon>
        <taxon>Betaproteobacteria</taxon>
        <taxon>Burkholderiales</taxon>
        <taxon>Sphaerotilaceae</taxon>
        <taxon>Piscinibacter</taxon>
    </lineage>
</organism>
<dbReference type="AlphaFoldDB" id="A0A0K8NVG6"/>
<dbReference type="GO" id="GO:0006310">
    <property type="term" value="P:DNA recombination"/>
    <property type="evidence" value="ECO:0007669"/>
    <property type="project" value="UniProtKB-KW"/>
</dbReference>
<name>A0A0K8NVG6_PISS1</name>
<reference evidence="2 3" key="2">
    <citation type="journal article" date="2016" name="Science">
        <title>A bacterium that degrades and assimilates poly(ethylene terephthalate).</title>
        <authorList>
            <person name="Yoshida S."/>
            <person name="Hiraga K."/>
            <person name="Takehana T."/>
            <person name="Taniguchi I."/>
            <person name="Yamaji H."/>
            <person name="Maeda Y."/>
            <person name="Toyohara K."/>
            <person name="Miyamoto K."/>
            <person name="Kimura Y."/>
            <person name="Oda K."/>
        </authorList>
    </citation>
    <scope>NUCLEOTIDE SEQUENCE [LARGE SCALE GENOMIC DNA]</scope>
    <source>
        <strain evidence="3">NBRC 110686 / TISTR 2288 / 201-F6</strain>
    </source>
</reference>
<sequence>MQTSRLQVSRPAIEPAPDDRAWFLKDSRWEDPVWRFAPTNALEEELPVSLAWDFALQEGRRFTDARYAPLRQTCKQLVALIRCRSLCTGLPLRPRSVLNYFFSLRFLVRWMDQEGLSRFAELDATALLQFQHWLAELPMARGPLRSASTVQRHLYLFTYLHRFRMELDDGLEFDPFPGSNHRQAAGDREGLRRPWPSTPDGVAVPLVQAAVDIVTRDAGRILQAMETYRQAMTATAGCSQSGYAHTDRATRRLKRANSALPEVERPVASVAELVLRIDMLYAACFVVLSYLVGPRVSEILHLKAGCVQERHDGGICADSPVTVIVGSIFKRQPGYDGRPHEWVAPPVAVQAIAVLEALSAEHRTVSGRHELWLRRRRGNGATEWFHARADQLEIASPSRVATQLQRFGARLGLTHEDRPWRLTTHQGRKTFARFAALRDRTCLFALSQHLGHRERAETDHGYVGSDYRLNQEIDAEILQQSMAAWEHMLAAPGLGGRAGIEIVAKRPRFRGSRLKQDLKSYARLLVDAGLVLGVCDWGFCVYREEHSACLGNAAGPNPARREPSTCARCRSFVVSPQHRTYWLEQARRCESLLNQPALPRQTLRIVRERLNEAHALLRTLDAGSAEENSHA</sequence>
<evidence type="ECO:0000313" key="2">
    <source>
        <dbReference type="EMBL" id="GAP34264.1"/>
    </source>
</evidence>
<dbReference type="STRING" id="1547922.ISF6_4043"/>
<dbReference type="RefSeq" id="WP_054018385.1">
    <property type="nucleotide sequence ID" value="NZ_BBYR01000006.1"/>
</dbReference>
<comment type="caution">
    <text evidence="2">The sequence shown here is derived from an EMBL/GenBank/DDBJ whole genome shotgun (WGS) entry which is preliminary data.</text>
</comment>
<keyword evidence="1" id="KW-0233">DNA recombination</keyword>
<evidence type="ECO:0000313" key="3">
    <source>
        <dbReference type="Proteomes" id="UP000037660"/>
    </source>
</evidence>
<evidence type="ECO:0000256" key="1">
    <source>
        <dbReference type="ARBA" id="ARBA00023172"/>
    </source>
</evidence>
<protein>
    <recommendedName>
        <fullName evidence="4">Integrase</fullName>
    </recommendedName>
</protein>
<evidence type="ECO:0008006" key="4">
    <source>
        <dbReference type="Google" id="ProtNLM"/>
    </source>
</evidence>
<dbReference type="InterPro" id="IPR013762">
    <property type="entry name" value="Integrase-like_cat_sf"/>
</dbReference>
<dbReference type="Proteomes" id="UP000037660">
    <property type="component" value="Unassembled WGS sequence"/>
</dbReference>
<accession>A0A0K8NVG6</accession>
<dbReference type="OrthoDB" id="8768428at2"/>
<proteinExistence type="predicted"/>